<evidence type="ECO:0000256" key="1">
    <source>
        <dbReference type="ARBA" id="ARBA00005333"/>
    </source>
</evidence>
<dbReference type="Pfam" id="PF16891">
    <property type="entry name" value="STPPase_N"/>
    <property type="match status" value="1"/>
</dbReference>
<keyword evidence="11" id="KW-1185">Reference proteome</keyword>
<keyword evidence="4" id="KW-0904">Protein phosphatase</keyword>
<accession>A0AAD8TV81</accession>
<dbReference type="PANTHER" id="PTHR11668">
    <property type="entry name" value="SERINE/THREONINE PROTEIN PHOSPHATASE"/>
    <property type="match status" value="1"/>
</dbReference>
<proteinExistence type="inferred from homology"/>
<organism evidence="10 11">
    <name type="scientific">Lolium multiflorum</name>
    <name type="common">Italian ryegrass</name>
    <name type="synonym">Lolium perenne subsp. multiflorum</name>
    <dbReference type="NCBI Taxonomy" id="4521"/>
    <lineage>
        <taxon>Eukaryota</taxon>
        <taxon>Viridiplantae</taxon>
        <taxon>Streptophyta</taxon>
        <taxon>Embryophyta</taxon>
        <taxon>Tracheophyta</taxon>
        <taxon>Spermatophyta</taxon>
        <taxon>Magnoliopsida</taxon>
        <taxon>Liliopsida</taxon>
        <taxon>Poales</taxon>
        <taxon>Poaceae</taxon>
        <taxon>BOP clade</taxon>
        <taxon>Pooideae</taxon>
        <taxon>Poodae</taxon>
        <taxon>Poeae</taxon>
        <taxon>Poeae Chloroplast Group 2 (Poeae type)</taxon>
        <taxon>Loliodinae</taxon>
        <taxon>Loliinae</taxon>
        <taxon>Lolium</taxon>
    </lineage>
</organism>
<evidence type="ECO:0000259" key="9">
    <source>
        <dbReference type="PROSITE" id="PS00125"/>
    </source>
</evidence>
<dbReference type="PROSITE" id="PS00125">
    <property type="entry name" value="SER_THR_PHOSPHATASE"/>
    <property type="match status" value="1"/>
</dbReference>
<evidence type="ECO:0000256" key="3">
    <source>
        <dbReference type="ARBA" id="ARBA00022801"/>
    </source>
</evidence>
<comment type="caution">
    <text evidence="10">The sequence shown here is derived from an EMBL/GenBank/DDBJ whole genome shotgun (WGS) entry which is preliminary data.</text>
</comment>
<dbReference type="GO" id="GO:0005634">
    <property type="term" value="C:nucleus"/>
    <property type="evidence" value="ECO:0007669"/>
    <property type="project" value="TreeGrafter"/>
</dbReference>
<evidence type="ECO:0000313" key="11">
    <source>
        <dbReference type="Proteomes" id="UP001231189"/>
    </source>
</evidence>
<dbReference type="Proteomes" id="UP001231189">
    <property type="component" value="Unassembled WGS sequence"/>
</dbReference>
<dbReference type="InterPro" id="IPR029052">
    <property type="entry name" value="Metallo-depent_PP-like"/>
</dbReference>
<dbReference type="InterPro" id="IPR004843">
    <property type="entry name" value="Calcineurin-like_PHP"/>
</dbReference>
<gene>
    <name evidence="10" type="ORF">QYE76_009397</name>
</gene>
<sequence length="313" mass="34512">MDALDMDGIIQRLLDAEHSSAEETPLLSNTEIKLLCAAATKVLLAQPTLLRLDAPINICGDIHGQYSDLLRIFGATGSPSDTNRYLFLGDYVDRGSRSIETICLLLAYKVKYPDAFFLLRGNHECSSTNCSYGFLDECKKRGLGHKLWNIINGCFGYLPLAALVGKKIFCVHGGLSPELESMDQIRGVKRPLPQVPTEGLVCDLLWSDPDAADEWGWGESKRDRSHTFGSDVVAEFVEKHGLAMVCRAHEVKQGGYEWFADRKLVTVFSAPNYTGQCDNAGAVMTVNHDLTCSFHILQPTPLQLLADDLLDSS</sequence>
<dbReference type="SUPFAM" id="SSF56300">
    <property type="entry name" value="Metallo-dependent phosphatases"/>
    <property type="match status" value="1"/>
</dbReference>
<keyword evidence="3 8" id="KW-0378">Hydrolase</keyword>
<dbReference type="PANTHER" id="PTHR11668:SF425">
    <property type="entry name" value="SERINE_THREONINE-PROTEIN PHOSPHATASE"/>
    <property type="match status" value="1"/>
</dbReference>
<evidence type="ECO:0000313" key="10">
    <source>
        <dbReference type="EMBL" id="KAK1692700.1"/>
    </source>
</evidence>
<evidence type="ECO:0000256" key="7">
    <source>
        <dbReference type="ARBA" id="ARBA00048336"/>
    </source>
</evidence>
<dbReference type="SMART" id="SM00156">
    <property type="entry name" value="PP2Ac"/>
    <property type="match status" value="1"/>
</dbReference>
<evidence type="ECO:0000256" key="2">
    <source>
        <dbReference type="ARBA" id="ARBA00022723"/>
    </source>
</evidence>
<keyword evidence="5" id="KW-0464">Manganese</keyword>
<dbReference type="Gene3D" id="3.60.21.10">
    <property type="match status" value="1"/>
</dbReference>
<comment type="catalytic activity">
    <reaction evidence="6">
        <text>O-phospho-L-seryl-[protein] + H2O = L-seryl-[protein] + phosphate</text>
        <dbReference type="Rhea" id="RHEA:20629"/>
        <dbReference type="Rhea" id="RHEA-COMP:9863"/>
        <dbReference type="Rhea" id="RHEA-COMP:11604"/>
        <dbReference type="ChEBI" id="CHEBI:15377"/>
        <dbReference type="ChEBI" id="CHEBI:29999"/>
        <dbReference type="ChEBI" id="CHEBI:43474"/>
        <dbReference type="ChEBI" id="CHEBI:83421"/>
        <dbReference type="EC" id="3.1.3.16"/>
    </reaction>
</comment>
<dbReference type="AlphaFoldDB" id="A0AAD8TV81"/>
<dbReference type="InterPro" id="IPR050341">
    <property type="entry name" value="PP1_catalytic_subunit"/>
</dbReference>
<dbReference type="EC" id="3.1.3.16" evidence="8"/>
<reference evidence="10" key="1">
    <citation type="submission" date="2023-07" db="EMBL/GenBank/DDBJ databases">
        <title>A chromosome-level genome assembly of Lolium multiflorum.</title>
        <authorList>
            <person name="Chen Y."/>
            <person name="Copetti D."/>
            <person name="Kolliker R."/>
            <person name="Studer B."/>
        </authorList>
    </citation>
    <scope>NUCLEOTIDE SEQUENCE</scope>
    <source>
        <strain evidence="10">02402/16</strain>
        <tissue evidence="10">Leaf</tissue>
    </source>
</reference>
<evidence type="ECO:0000256" key="6">
    <source>
        <dbReference type="ARBA" id="ARBA00047761"/>
    </source>
</evidence>
<keyword evidence="2" id="KW-0479">Metal-binding</keyword>
<dbReference type="PRINTS" id="PR00114">
    <property type="entry name" value="STPHPHTASE"/>
</dbReference>
<dbReference type="GO" id="GO:0005737">
    <property type="term" value="C:cytoplasm"/>
    <property type="evidence" value="ECO:0007669"/>
    <property type="project" value="TreeGrafter"/>
</dbReference>
<comment type="similarity">
    <text evidence="1">Belongs to the PPP phosphatase family. PP-1 subfamily.</text>
</comment>
<evidence type="ECO:0000256" key="5">
    <source>
        <dbReference type="ARBA" id="ARBA00023211"/>
    </source>
</evidence>
<dbReference type="GO" id="GO:0046872">
    <property type="term" value="F:metal ion binding"/>
    <property type="evidence" value="ECO:0007669"/>
    <property type="project" value="UniProtKB-KW"/>
</dbReference>
<dbReference type="GO" id="GO:0004722">
    <property type="term" value="F:protein serine/threonine phosphatase activity"/>
    <property type="evidence" value="ECO:0007669"/>
    <property type="project" value="UniProtKB-EC"/>
</dbReference>
<evidence type="ECO:0000256" key="8">
    <source>
        <dbReference type="RuleBase" id="RU004273"/>
    </source>
</evidence>
<dbReference type="InterPro" id="IPR031675">
    <property type="entry name" value="STPPase_N"/>
</dbReference>
<name>A0AAD8TV81_LOLMU</name>
<evidence type="ECO:0000256" key="4">
    <source>
        <dbReference type="ARBA" id="ARBA00022912"/>
    </source>
</evidence>
<protein>
    <recommendedName>
        <fullName evidence="8">Serine/threonine-protein phosphatase</fullName>
        <ecNumber evidence="8">3.1.3.16</ecNumber>
    </recommendedName>
</protein>
<feature type="domain" description="Serine/threonine specific protein phosphatases" evidence="9">
    <location>
        <begin position="119"/>
        <end position="124"/>
    </location>
</feature>
<comment type="catalytic activity">
    <reaction evidence="7 8">
        <text>O-phospho-L-threonyl-[protein] + H2O = L-threonyl-[protein] + phosphate</text>
        <dbReference type="Rhea" id="RHEA:47004"/>
        <dbReference type="Rhea" id="RHEA-COMP:11060"/>
        <dbReference type="Rhea" id="RHEA-COMP:11605"/>
        <dbReference type="ChEBI" id="CHEBI:15377"/>
        <dbReference type="ChEBI" id="CHEBI:30013"/>
        <dbReference type="ChEBI" id="CHEBI:43474"/>
        <dbReference type="ChEBI" id="CHEBI:61977"/>
        <dbReference type="EC" id="3.1.3.16"/>
    </reaction>
</comment>
<dbReference type="FunFam" id="3.60.21.10:FF:000026">
    <property type="entry name" value="Serine/threonine-protein phosphatase"/>
    <property type="match status" value="1"/>
</dbReference>
<dbReference type="Pfam" id="PF00149">
    <property type="entry name" value="Metallophos"/>
    <property type="match status" value="1"/>
</dbReference>
<dbReference type="EMBL" id="JAUUTY010000001">
    <property type="protein sequence ID" value="KAK1692700.1"/>
    <property type="molecule type" value="Genomic_DNA"/>
</dbReference>
<dbReference type="InterPro" id="IPR006186">
    <property type="entry name" value="Ser/Thr-sp_prot-phosphatase"/>
</dbReference>